<geneLocation type="plasmid" evidence="1">
    <name>pC5.7b</name>
</geneLocation>
<name>A0A7S5DRM4_RHIRH</name>
<keyword evidence="1" id="KW-0614">Plasmid</keyword>
<evidence type="ECO:0000313" key="1">
    <source>
        <dbReference type="EMBL" id="QCL09205.1"/>
    </source>
</evidence>
<dbReference type="EMBL" id="MK318972">
    <property type="protein sequence ID" value="QCL09838.1"/>
    <property type="molecule type" value="Genomic_DNA"/>
</dbReference>
<evidence type="ECO:0000313" key="2">
    <source>
        <dbReference type="EMBL" id="QCL09838.1"/>
    </source>
</evidence>
<dbReference type="AlphaFoldDB" id="A0A7S5DRM4"/>
<proteinExistence type="predicted"/>
<organism evidence="1">
    <name type="scientific">Rhizobium rhizogenes</name>
    <name type="common">Agrobacterium rhizogenes</name>
    <dbReference type="NCBI Taxonomy" id="359"/>
    <lineage>
        <taxon>Bacteria</taxon>
        <taxon>Pseudomonadati</taxon>
        <taxon>Pseudomonadota</taxon>
        <taxon>Alphaproteobacteria</taxon>
        <taxon>Hyphomicrobiales</taxon>
        <taxon>Rhizobiaceae</taxon>
        <taxon>Rhizobium/Agrobacterium group</taxon>
        <taxon>Rhizobium</taxon>
    </lineage>
</organism>
<gene>
    <name evidence="1" type="ORF">pC5.7b_338</name>
    <name evidence="2" type="ORF">pC5.8b_348</name>
</gene>
<geneLocation type="plasmid" evidence="2">
    <name>pColt5.8b</name>
</geneLocation>
<accession>A0A7S5DRM4</accession>
<sequence length="71" mass="7657">MAAIAGVAFFTAAQGFFILRGPQYAEPRDGAVMVRPIVKDGATRNMTMSVIVGLVGRLYVARALQKRSNKT</sequence>
<protein>
    <submittedName>
        <fullName evidence="1">Uncharacterized protein</fullName>
    </submittedName>
</protein>
<dbReference type="EMBL" id="MK318968">
    <property type="protein sequence ID" value="QCL09205.1"/>
    <property type="molecule type" value="Genomic_DNA"/>
</dbReference>
<reference evidence="1" key="1">
    <citation type="submission" date="2018-12" db="EMBL/GenBank/DDBJ databases">
        <title>Three Rhizobium rhizogenes strains isolated from the same crown gall tumor carry diverse plasmids.</title>
        <authorList>
            <person name="Pulawska J."/>
            <person name="Kuzmanovic N."/>
        </authorList>
    </citation>
    <scope>NUCLEOTIDE SEQUENCE</scope>
    <source>
        <strain evidence="1">C5.7</strain>
        <strain evidence="2">Colt5.8</strain>
        <plasmid evidence="1">pC5.7b</plasmid>
        <plasmid evidence="2">pColt5.8b</plasmid>
    </source>
</reference>